<organism evidence="2 3">
    <name type="scientific">Fimbriimonas ginsengisoli</name>
    <dbReference type="NCBI Taxonomy" id="1005039"/>
    <lineage>
        <taxon>Bacteria</taxon>
        <taxon>Bacillati</taxon>
        <taxon>Armatimonadota</taxon>
        <taxon>Fimbriimonadia</taxon>
        <taxon>Fimbriimonadales</taxon>
        <taxon>Fimbriimonadaceae</taxon>
        <taxon>Fimbriimonas</taxon>
    </lineage>
</organism>
<evidence type="ECO:0000313" key="3">
    <source>
        <dbReference type="Proteomes" id="UP000727962"/>
    </source>
</evidence>
<evidence type="ECO:0000256" key="1">
    <source>
        <dbReference type="SAM" id="SignalP"/>
    </source>
</evidence>
<protein>
    <recommendedName>
        <fullName evidence="4">Secretin/TonB short N-terminal domain-containing protein</fullName>
    </recommendedName>
</protein>
<feature type="signal peptide" evidence="1">
    <location>
        <begin position="1"/>
        <end position="22"/>
    </location>
</feature>
<proteinExistence type="predicted"/>
<evidence type="ECO:0008006" key="4">
    <source>
        <dbReference type="Google" id="ProtNLM"/>
    </source>
</evidence>
<comment type="caution">
    <text evidence="2">The sequence shown here is derived from an EMBL/GenBank/DDBJ whole genome shotgun (WGS) entry which is preliminary data.</text>
</comment>
<dbReference type="EMBL" id="JACOSL010000062">
    <property type="protein sequence ID" value="MBI1757399.1"/>
    <property type="molecule type" value="Genomic_DNA"/>
</dbReference>
<evidence type="ECO:0000313" key="2">
    <source>
        <dbReference type="EMBL" id="MBI1757399.1"/>
    </source>
</evidence>
<sequence length="216" mass="22918">MFRKLIIAILVLAPLAAVGQQAATPAQVATTISVSADGTDVKKVLRDLFTQAKKSYVVQPGIYFALHLALEGVDFDEALAIVCKVAGVKAELQNGIYFVSKDSGGKAKAKPVFETAPRLTGVVPPASLAKPITTRLARAELSEVLASFGKQTGVLIELDRSVPAYKIDAFLIRTPLRSALTRVTKAAGLAFELTDHQSIKVYKPEAEKGRVSAATG</sequence>
<accession>A0A931LU61</accession>
<gene>
    <name evidence="2" type="ORF">HYR64_09870</name>
</gene>
<dbReference type="Gene3D" id="3.30.1370.130">
    <property type="match status" value="1"/>
</dbReference>
<keyword evidence="1" id="KW-0732">Signal</keyword>
<feature type="chain" id="PRO_5037173910" description="Secretin/TonB short N-terminal domain-containing protein" evidence="1">
    <location>
        <begin position="23"/>
        <end position="216"/>
    </location>
</feature>
<dbReference type="AlphaFoldDB" id="A0A931LU61"/>
<dbReference type="Proteomes" id="UP000727962">
    <property type="component" value="Unassembled WGS sequence"/>
</dbReference>
<reference evidence="2" key="1">
    <citation type="submission" date="2020-07" db="EMBL/GenBank/DDBJ databases">
        <title>Huge and variable diversity of episymbiotic CPR bacteria and DPANN archaea in groundwater ecosystems.</title>
        <authorList>
            <person name="He C.Y."/>
            <person name="Keren R."/>
            <person name="Whittaker M."/>
            <person name="Farag I.F."/>
            <person name="Doudna J."/>
            <person name="Cate J.H.D."/>
            <person name="Banfield J.F."/>
        </authorList>
    </citation>
    <scope>NUCLEOTIDE SEQUENCE</scope>
    <source>
        <strain evidence="2">NC_groundwater_17_Pr7_B-0.1um_64_12</strain>
    </source>
</reference>
<name>A0A931LU61_FIMGI</name>